<sequence>MEYLQDSTLFAARDMYLARVLDMGQQTQFDTEFIMYSSSMGSAYSRPIASQRDFCKFPVNWWQMYGYNIPIVSKVTLRVLSQVFIMFDNCLKFNFKLGYSLMEFPLMLFTKGVLF</sequence>
<keyword evidence="2" id="KW-1185">Reference proteome</keyword>
<proteinExistence type="predicted"/>
<protein>
    <submittedName>
        <fullName evidence="1">Uncharacterized protein</fullName>
    </submittedName>
</protein>
<evidence type="ECO:0000313" key="2">
    <source>
        <dbReference type="Proteomes" id="UP000825935"/>
    </source>
</evidence>
<organism evidence="1 2">
    <name type="scientific">Ceratopteris richardii</name>
    <name type="common">Triangle waterfern</name>
    <dbReference type="NCBI Taxonomy" id="49495"/>
    <lineage>
        <taxon>Eukaryota</taxon>
        <taxon>Viridiplantae</taxon>
        <taxon>Streptophyta</taxon>
        <taxon>Embryophyta</taxon>
        <taxon>Tracheophyta</taxon>
        <taxon>Polypodiopsida</taxon>
        <taxon>Polypodiidae</taxon>
        <taxon>Polypodiales</taxon>
        <taxon>Pteridineae</taxon>
        <taxon>Pteridaceae</taxon>
        <taxon>Parkerioideae</taxon>
        <taxon>Ceratopteris</taxon>
    </lineage>
</organism>
<reference evidence="1" key="1">
    <citation type="submission" date="2021-08" db="EMBL/GenBank/DDBJ databases">
        <title>WGS assembly of Ceratopteris richardii.</title>
        <authorList>
            <person name="Marchant D.B."/>
            <person name="Chen G."/>
            <person name="Jenkins J."/>
            <person name="Shu S."/>
            <person name="Leebens-Mack J."/>
            <person name="Grimwood J."/>
            <person name="Schmutz J."/>
            <person name="Soltis P."/>
            <person name="Soltis D."/>
            <person name="Chen Z.-H."/>
        </authorList>
    </citation>
    <scope>NUCLEOTIDE SEQUENCE</scope>
    <source>
        <strain evidence="1">Whitten #5841</strain>
        <tissue evidence="1">Leaf</tissue>
    </source>
</reference>
<dbReference type="OrthoDB" id="2017576at2759"/>
<dbReference type="Proteomes" id="UP000825935">
    <property type="component" value="Chromosome 25"/>
</dbReference>
<accession>A0A8T2RSI7</accession>
<evidence type="ECO:0000313" key="1">
    <source>
        <dbReference type="EMBL" id="KAH7298478.1"/>
    </source>
</evidence>
<gene>
    <name evidence="1" type="ORF">KP509_25G045500</name>
</gene>
<dbReference type="AlphaFoldDB" id="A0A8T2RSI7"/>
<dbReference type="EMBL" id="CM035430">
    <property type="protein sequence ID" value="KAH7298478.1"/>
    <property type="molecule type" value="Genomic_DNA"/>
</dbReference>
<name>A0A8T2RSI7_CERRI</name>
<comment type="caution">
    <text evidence="1">The sequence shown here is derived from an EMBL/GenBank/DDBJ whole genome shotgun (WGS) entry which is preliminary data.</text>
</comment>